<keyword evidence="4 7" id="KW-0133">Cell shape</keyword>
<dbReference type="GO" id="GO:0004180">
    <property type="term" value="F:carboxypeptidase activity"/>
    <property type="evidence" value="ECO:0007669"/>
    <property type="project" value="UniProtKB-ARBA"/>
</dbReference>
<keyword evidence="6 7" id="KW-0961">Cell wall biogenesis/degradation</keyword>
<protein>
    <submittedName>
        <fullName evidence="10">L,D-transpeptidase</fullName>
    </submittedName>
</protein>
<dbReference type="InterPro" id="IPR005490">
    <property type="entry name" value="LD_TPept_cat_dom"/>
</dbReference>
<feature type="region of interest" description="Disordered" evidence="8">
    <location>
        <begin position="40"/>
        <end position="67"/>
    </location>
</feature>
<dbReference type="SUPFAM" id="SSF141523">
    <property type="entry name" value="L,D-transpeptidase catalytic domain-like"/>
    <property type="match status" value="1"/>
</dbReference>
<evidence type="ECO:0000313" key="11">
    <source>
        <dbReference type="Proteomes" id="UP001154240"/>
    </source>
</evidence>
<evidence type="ECO:0000256" key="3">
    <source>
        <dbReference type="ARBA" id="ARBA00022679"/>
    </source>
</evidence>
<dbReference type="GO" id="GO:0008360">
    <property type="term" value="P:regulation of cell shape"/>
    <property type="evidence" value="ECO:0007669"/>
    <property type="project" value="UniProtKB-UniRule"/>
</dbReference>
<comment type="pathway">
    <text evidence="1 7">Cell wall biogenesis; peptidoglycan biosynthesis.</text>
</comment>
<evidence type="ECO:0000256" key="2">
    <source>
        <dbReference type="ARBA" id="ARBA00005992"/>
    </source>
</evidence>
<dbReference type="PANTHER" id="PTHR36699">
    <property type="entry name" value="LD-TRANSPEPTIDASE"/>
    <property type="match status" value="1"/>
</dbReference>
<dbReference type="InterPro" id="IPR038063">
    <property type="entry name" value="Transpep_catalytic_dom"/>
</dbReference>
<dbReference type="EMBL" id="JAPHEH010000001">
    <property type="protein sequence ID" value="MDG4475749.1"/>
    <property type="molecule type" value="Genomic_DNA"/>
</dbReference>
<proteinExistence type="inferred from homology"/>
<name>A0A9X4RLI4_9BACT</name>
<dbReference type="GO" id="GO:0009252">
    <property type="term" value="P:peptidoglycan biosynthetic process"/>
    <property type="evidence" value="ECO:0007669"/>
    <property type="project" value="UniProtKB-KW"/>
</dbReference>
<sequence length="223" mass="25167">MIRISRHSVMESSAPPAFLFALLLLLFTFLLNGCATNPPSQTAQLPSTETKDDHQDDEDRDPGLPVTAPLKDPKIVIKKAKKKLLLYSEEKLLRAYPVILGFNPVGDKIRQGDKRTPEGSYYICMKNPRSKYYLSLGLSYPSIQDAERGLEQKLISQGDYNRIIERISRKSIPPWDTPLGGEIFIHGEAEKWSWTYGCVALCNKDIEELFKVIALGTEVVIQQ</sequence>
<evidence type="ECO:0000256" key="5">
    <source>
        <dbReference type="ARBA" id="ARBA00022984"/>
    </source>
</evidence>
<comment type="caution">
    <text evidence="10">The sequence shown here is derived from an EMBL/GenBank/DDBJ whole genome shotgun (WGS) entry which is preliminary data.</text>
</comment>
<evidence type="ECO:0000256" key="1">
    <source>
        <dbReference type="ARBA" id="ARBA00004752"/>
    </source>
</evidence>
<dbReference type="RefSeq" id="WP_307632724.1">
    <property type="nucleotide sequence ID" value="NZ_JAPHEH010000001.1"/>
</dbReference>
<keyword evidence="11" id="KW-1185">Reference proteome</keyword>
<reference evidence="10" key="2">
    <citation type="submission" date="2022-10" db="EMBL/GenBank/DDBJ databases">
        <authorList>
            <person name="Aronson H.S."/>
        </authorList>
    </citation>
    <scope>NUCLEOTIDE SEQUENCE</scope>
    <source>
        <strain evidence="10">RS19-109</strain>
    </source>
</reference>
<keyword evidence="3" id="KW-0808">Transferase</keyword>
<dbReference type="AlphaFoldDB" id="A0A9X4RLI4"/>
<feature type="active site" description="Nucleophile" evidence="7">
    <location>
        <position position="198"/>
    </location>
</feature>
<dbReference type="CDD" id="cd16913">
    <property type="entry name" value="YkuD_like"/>
    <property type="match status" value="1"/>
</dbReference>
<evidence type="ECO:0000259" key="9">
    <source>
        <dbReference type="PROSITE" id="PS52029"/>
    </source>
</evidence>
<dbReference type="Proteomes" id="UP001154240">
    <property type="component" value="Unassembled WGS sequence"/>
</dbReference>
<organism evidence="10 11">
    <name type="scientific">Thiovibrio frasassiensis</name>
    <dbReference type="NCBI Taxonomy" id="2984131"/>
    <lineage>
        <taxon>Bacteria</taxon>
        <taxon>Pseudomonadati</taxon>
        <taxon>Thermodesulfobacteriota</taxon>
        <taxon>Desulfobulbia</taxon>
        <taxon>Desulfobulbales</taxon>
        <taxon>Thiovibrionaceae</taxon>
        <taxon>Thiovibrio</taxon>
    </lineage>
</organism>
<reference evidence="10" key="1">
    <citation type="journal article" date="2022" name="bioRxiv">
        <title>Thiovibrio frasassiensisgen. nov., sp. nov., an autotrophic, elemental sulfur disproportionating bacterium isolated from sulfidic karst sediment, and proposal of Thiovibrionaceae fam. nov.</title>
        <authorList>
            <person name="Aronson H."/>
            <person name="Thomas C."/>
            <person name="Bhattacharyya M."/>
            <person name="Eckstein S."/>
            <person name="Jensen S."/>
            <person name="Barco R."/>
            <person name="Macalady J."/>
            <person name="Amend J."/>
        </authorList>
    </citation>
    <scope>NUCLEOTIDE SEQUENCE</scope>
    <source>
        <strain evidence="10">RS19-109</strain>
    </source>
</reference>
<feature type="domain" description="L,D-TPase catalytic" evidence="9">
    <location>
        <begin position="73"/>
        <end position="222"/>
    </location>
</feature>
<dbReference type="Gene3D" id="2.40.440.10">
    <property type="entry name" value="L,D-transpeptidase catalytic domain-like"/>
    <property type="match status" value="1"/>
</dbReference>
<dbReference type="GO" id="GO:0071555">
    <property type="term" value="P:cell wall organization"/>
    <property type="evidence" value="ECO:0007669"/>
    <property type="project" value="UniProtKB-UniRule"/>
</dbReference>
<dbReference type="Pfam" id="PF03734">
    <property type="entry name" value="YkuD"/>
    <property type="match status" value="1"/>
</dbReference>
<evidence type="ECO:0000256" key="8">
    <source>
        <dbReference type="SAM" id="MobiDB-lite"/>
    </source>
</evidence>
<accession>A0A9X4RLI4</accession>
<dbReference type="PROSITE" id="PS52029">
    <property type="entry name" value="LD_TPASE"/>
    <property type="match status" value="1"/>
</dbReference>
<evidence type="ECO:0000313" key="10">
    <source>
        <dbReference type="EMBL" id="MDG4475749.1"/>
    </source>
</evidence>
<keyword evidence="5 7" id="KW-0573">Peptidoglycan synthesis</keyword>
<evidence type="ECO:0000256" key="4">
    <source>
        <dbReference type="ARBA" id="ARBA00022960"/>
    </source>
</evidence>
<dbReference type="GO" id="GO:0016740">
    <property type="term" value="F:transferase activity"/>
    <property type="evidence" value="ECO:0007669"/>
    <property type="project" value="UniProtKB-KW"/>
</dbReference>
<gene>
    <name evidence="10" type="ORF">OLX77_06195</name>
</gene>
<comment type="similarity">
    <text evidence="2">Belongs to the YkuD family.</text>
</comment>
<evidence type="ECO:0000256" key="7">
    <source>
        <dbReference type="PROSITE-ProRule" id="PRU01373"/>
    </source>
</evidence>
<evidence type="ECO:0000256" key="6">
    <source>
        <dbReference type="ARBA" id="ARBA00023316"/>
    </source>
</evidence>
<feature type="active site" description="Proton donor/acceptor" evidence="7">
    <location>
        <position position="186"/>
    </location>
</feature>
<dbReference type="PANTHER" id="PTHR36699:SF1">
    <property type="entry name" value="L,D-TRANSPEPTIDASE YAFK-RELATED"/>
    <property type="match status" value="1"/>
</dbReference>